<feature type="modified residue" description="4-aspartylphosphate" evidence="6">
    <location>
        <position position="55"/>
    </location>
</feature>
<dbReference type="InterPro" id="IPR011006">
    <property type="entry name" value="CheY-like_superfamily"/>
</dbReference>
<reference evidence="9 10" key="1">
    <citation type="submission" date="2019-09" db="EMBL/GenBank/DDBJ databases">
        <authorList>
            <person name="Chandra G."/>
            <person name="Truman W A."/>
        </authorList>
    </citation>
    <scope>NUCLEOTIDE SEQUENCE [LARGE SCALE GENOMIC DNA]</scope>
    <source>
        <strain evidence="9">PS723</strain>
    </source>
</reference>
<dbReference type="PANTHER" id="PTHR44688:SF16">
    <property type="entry name" value="DNA-BINDING TRANSCRIPTIONAL ACTIVATOR DEVR_DOSR"/>
    <property type="match status" value="1"/>
</dbReference>
<dbReference type="Pfam" id="PF00196">
    <property type="entry name" value="GerE"/>
    <property type="match status" value="1"/>
</dbReference>
<dbReference type="CDD" id="cd17537">
    <property type="entry name" value="REC_FixJ"/>
    <property type="match status" value="1"/>
</dbReference>
<dbReference type="InterPro" id="IPR000792">
    <property type="entry name" value="Tscrpt_reg_LuxR_C"/>
</dbReference>
<evidence type="ECO:0000256" key="4">
    <source>
        <dbReference type="ARBA" id="ARBA00023125"/>
    </source>
</evidence>
<name>A0A5E7AQR5_PSEFL</name>
<dbReference type="FunFam" id="3.40.50.2300:FF:000018">
    <property type="entry name" value="DNA-binding transcriptional regulator NtrC"/>
    <property type="match status" value="1"/>
</dbReference>
<dbReference type="Gene3D" id="1.10.10.10">
    <property type="entry name" value="Winged helix-like DNA-binding domain superfamily/Winged helix DNA-binding domain"/>
    <property type="match status" value="1"/>
</dbReference>
<dbReference type="PROSITE" id="PS00622">
    <property type="entry name" value="HTH_LUXR_1"/>
    <property type="match status" value="1"/>
</dbReference>
<dbReference type="Proteomes" id="UP000379480">
    <property type="component" value="Unassembled WGS sequence"/>
</dbReference>
<protein>
    <submittedName>
        <fullName evidence="9">Response regulator protein TodT</fullName>
    </submittedName>
</protein>
<dbReference type="GO" id="GO:0000160">
    <property type="term" value="P:phosphorelay signal transduction system"/>
    <property type="evidence" value="ECO:0007669"/>
    <property type="project" value="UniProtKB-KW"/>
</dbReference>
<keyword evidence="1 6" id="KW-0597">Phosphoprotein</keyword>
<dbReference type="Pfam" id="PF00072">
    <property type="entry name" value="Response_reg"/>
    <property type="match status" value="1"/>
</dbReference>
<accession>A0A5E7AQR5</accession>
<evidence type="ECO:0000256" key="6">
    <source>
        <dbReference type="PROSITE-ProRule" id="PRU00169"/>
    </source>
</evidence>
<evidence type="ECO:0000256" key="3">
    <source>
        <dbReference type="ARBA" id="ARBA00023015"/>
    </source>
</evidence>
<gene>
    <name evidence="9" type="primary">todT</name>
    <name evidence="9" type="ORF">PS723_01085</name>
</gene>
<proteinExistence type="predicted"/>
<evidence type="ECO:0000313" key="9">
    <source>
        <dbReference type="EMBL" id="VVN80955.1"/>
    </source>
</evidence>
<evidence type="ECO:0000256" key="2">
    <source>
        <dbReference type="ARBA" id="ARBA00023012"/>
    </source>
</evidence>
<dbReference type="InterPro" id="IPR016032">
    <property type="entry name" value="Sig_transdc_resp-reg_C-effctor"/>
</dbReference>
<dbReference type="PRINTS" id="PR00038">
    <property type="entry name" value="HTHLUXR"/>
</dbReference>
<dbReference type="RefSeq" id="WP_191636118.1">
    <property type="nucleotide sequence ID" value="NZ_CABVHY010000004.1"/>
</dbReference>
<evidence type="ECO:0000259" key="7">
    <source>
        <dbReference type="PROSITE" id="PS50043"/>
    </source>
</evidence>
<organism evidence="9 10">
    <name type="scientific">Pseudomonas fluorescens</name>
    <dbReference type="NCBI Taxonomy" id="294"/>
    <lineage>
        <taxon>Bacteria</taxon>
        <taxon>Pseudomonadati</taxon>
        <taxon>Pseudomonadota</taxon>
        <taxon>Gammaproteobacteria</taxon>
        <taxon>Pseudomonadales</taxon>
        <taxon>Pseudomonadaceae</taxon>
        <taxon>Pseudomonas</taxon>
    </lineage>
</organism>
<dbReference type="SUPFAM" id="SSF52172">
    <property type="entry name" value="CheY-like"/>
    <property type="match status" value="1"/>
</dbReference>
<keyword evidence="2" id="KW-0902">Two-component regulatory system</keyword>
<dbReference type="PANTHER" id="PTHR44688">
    <property type="entry name" value="DNA-BINDING TRANSCRIPTIONAL ACTIVATOR DEVR_DOSR"/>
    <property type="match status" value="1"/>
</dbReference>
<feature type="domain" description="Response regulatory" evidence="8">
    <location>
        <begin position="6"/>
        <end position="120"/>
    </location>
</feature>
<dbReference type="SMART" id="SM00448">
    <property type="entry name" value="REC"/>
    <property type="match status" value="1"/>
</dbReference>
<dbReference type="SMART" id="SM00421">
    <property type="entry name" value="HTH_LUXR"/>
    <property type="match status" value="1"/>
</dbReference>
<evidence type="ECO:0000259" key="8">
    <source>
        <dbReference type="PROSITE" id="PS50110"/>
    </source>
</evidence>
<feature type="domain" description="HTH luxR-type" evidence="7">
    <location>
        <begin position="136"/>
        <end position="201"/>
    </location>
</feature>
<evidence type="ECO:0000256" key="1">
    <source>
        <dbReference type="ARBA" id="ARBA00022553"/>
    </source>
</evidence>
<dbReference type="PROSITE" id="PS50110">
    <property type="entry name" value="RESPONSE_REGULATORY"/>
    <property type="match status" value="1"/>
</dbReference>
<sequence>MTTEQVIHVVDDDRLFLAALERTLGSTGLEVRTYTCAKIFLERFDPQQPGCLITDLRMPDTGGLELQKRLKELQVRIPIIFISGHANASTAVAALKSGAVDFLEKPFSEKDLLASVHQALDKDLDDRRLAREQALVQQRYSNLSPREQQVFVLVVSDLPNKKIARELMISPRTVEHHREHLMLKMQAHSTAELITMAVLCGIHQLRL</sequence>
<dbReference type="AlphaFoldDB" id="A0A5E7AQR5"/>
<dbReference type="GO" id="GO:0006355">
    <property type="term" value="P:regulation of DNA-templated transcription"/>
    <property type="evidence" value="ECO:0007669"/>
    <property type="project" value="InterPro"/>
</dbReference>
<evidence type="ECO:0000256" key="5">
    <source>
        <dbReference type="ARBA" id="ARBA00023163"/>
    </source>
</evidence>
<dbReference type="InterPro" id="IPR036388">
    <property type="entry name" value="WH-like_DNA-bd_sf"/>
</dbReference>
<dbReference type="GO" id="GO:0003677">
    <property type="term" value="F:DNA binding"/>
    <property type="evidence" value="ECO:0007669"/>
    <property type="project" value="UniProtKB-KW"/>
</dbReference>
<dbReference type="SUPFAM" id="SSF46894">
    <property type="entry name" value="C-terminal effector domain of the bipartite response regulators"/>
    <property type="match status" value="1"/>
</dbReference>
<keyword evidence="5" id="KW-0804">Transcription</keyword>
<dbReference type="CDD" id="cd06170">
    <property type="entry name" value="LuxR_C_like"/>
    <property type="match status" value="1"/>
</dbReference>
<dbReference type="InterPro" id="IPR001789">
    <property type="entry name" value="Sig_transdc_resp-reg_receiver"/>
</dbReference>
<keyword evidence="4" id="KW-0238">DNA-binding</keyword>
<dbReference type="PROSITE" id="PS50043">
    <property type="entry name" value="HTH_LUXR_2"/>
    <property type="match status" value="1"/>
</dbReference>
<dbReference type="Gene3D" id="3.40.50.2300">
    <property type="match status" value="1"/>
</dbReference>
<evidence type="ECO:0000313" key="10">
    <source>
        <dbReference type="Proteomes" id="UP000379480"/>
    </source>
</evidence>
<dbReference type="EMBL" id="CABVHY010000004">
    <property type="protein sequence ID" value="VVN80955.1"/>
    <property type="molecule type" value="Genomic_DNA"/>
</dbReference>
<keyword evidence="3" id="KW-0805">Transcription regulation</keyword>